<reference evidence="3" key="1">
    <citation type="submission" date="2017-02" db="UniProtKB">
        <authorList>
            <consortium name="WormBaseParasite"/>
        </authorList>
    </citation>
    <scope>IDENTIFICATION</scope>
</reference>
<dbReference type="WBParaSite" id="HDID_0000023601-mRNA-1">
    <property type="protein sequence ID" value="HDID_0000023601-mRNA-1"/>
    <property type="gene ID" value="HDID_0000023601"/>
</dbReference>
<reference evidence="1 2" key="2">
    <citation type="submission" date="2018-11" db="EMBL/GenBank/DDBJ databases">
        <authorList>
            <consortium name="Pathogen Informatics"/>
        </authorList>
    </citation>
    <scope>NUCLEOTIDE SEQUENCE [LARGE SCALE GENOMIC DNA]</scope>
</reference>
<name>A0A0R3S813_HYMDI</name>
<proteinExistence type="predicted"/>
<dbReference type="EMBL" id="UYSG01000027">
    <property type="protein sequence ID" value="VDL14292.1"/>
    <property type="molecule type" value="Genomic_DNA"/>
</dbReference>
<dbReference type="AlphaFoldDB" id="A0A0R3S813"/>
<dbReference type="Proteomes" id="UP000274504">
    <property type="component" value="Unassembled WGS sequence"/>
</dbReference>
<evidence type="ECO:0000313" key="2">
    <source>
        <dbReference type="Proteomes" id="UP000274504"/>
    </source>
</evidence>
<sequence length="50" mass="5868">MAANNHHYYNHLNFDDFYRHLSPSPSLSSKQDVMHIYTRKESMIGGRSGR</sequence>
<gene>
    <name evidence="1" type="ORF">HDID_LOCUS237</name>
</gene>
<accession>A0A0R3S813</accession>
<organism evidence="3">
    <name type="scientific">Hymenolepis diminuta</name>
    <name type="common">Rat tapeworm</name>
    <dbReference type="NCBI Taxonomy" id="6216"/>
    <lineage>
        <taxon>Eukaryota</taxon>
        <taxon>Metazoa</taxon>
        <taxon>Spiralia</taxon>
        <taxon>Lophotrochozoa</taxon>
        <taxon>Platyhelminthes</taxon>
        <taxon>Cestoda</taxon>
        <taxon>Eucestoda</taxon>
        <taxon>Cyclophyllidea</taxon>
        <taxon>Hymenolepididae</taxon>
        <taxon>Hymenolepis</taxon>
    </lineage>
</organism>
<protein>
    <submittedName>
        <fullName evidence="3">DET1- and DDB1-associated protein 1</fullName>
    </submittedName>
</protein>
<evidence type="ECO:0000313" key="1">
    <source>
        <dbReference type="EMBL" id="VDL14292.1"/>
    </source>
</evidence>
<evidence type="ECO:0000313" key="3">
    <source>
        <dbReference type="WBParaSite" id="HDID_0000023601-mRNA-1"/>
    </source>
</evidence>